<proteinExistence type="predicted"/>
<sequence>MDSTIFLLHFGSIVGSEETTTTCNNHGCTTGAKEHDHMQICRLATILTCKKGKFS</sequence>
<dbReference type="AlphaFoldDB" id="A0A0A9GGG7"/>
<evidence type="ECO:0000313" key="1">
    <source>
        <dbReference type="EMBL" id="JAE22539.1"/>
    </source>
</evidence>
<name>A0A0A9GGG7_ARUDO</name>
<organism evidence="1">
    <name type="scientific">Arundo donax</name>
    <name type="common">Giant reed</name>
    <name type="synonym">Donax arundinaceus</name>
    <dbReference type="NCBI Taxonomy" id="35708"/>
    <lineage>
        <taxon>Eukaryota</taxon>
        <taxon>Viridiplantae</taxon>
        <taxon>Streptophyta</taxon>
        <taxon>Embryophyta</taxon>
        <taxon>Tracheophyta</taxon>
        <taxon>Spermatophyta</taxon>
        <taxon>Magnoliopsida</taxon>
        <taxon>Liliopsida</taxon>
        <taxon>Poales</taxon>
        <taxon>Poaceae</taxon>
        <taxon>PACMAD clade</taxon>
        <taxon>Arundinoideae</taxon>
        <taxon>Arundineae</taxon>
        <taxon>Arundo</taxon>
    </lineage>
</organism>
<dbReference type="EMBL" id="GBRH01175357">
    <property type="protein sequence ID" value="JAE22539.1"/>
    <property type="molecule type" value="Transcribed_RNA"/>
</dbReference>
<reference evidence="1" key="2">
    <citation type="journal article" date="2015" name="Data Brief">
        <title>Shoot transcriptome of the giant reed, Arundo donax.</title>
        <authorList>
            <person name="Barrero R.A."/>
            <person name="Guerrero F.D."/>
            <person name="Moolhuijzen P."/>
            <person name="Goolsby J.A."/>
            <person name="Tidwell J."/>
            <person name="Bellgard S.E."/>
            <person name="Bellgard M.I."/>
        </authorList>
    </citation>
    <scope>NUCLEOTIDE SEQUENCE</scope>
    <source>
        <tissue evidence="1">Shoot tissue taken approximately 20 cm above the soil surface</tissue>
    </source>
</reference>
<reference evidence="1" key="1">
    <citation type="submission" date="2014-09" db="EMBL/GenBank/DDBJ databases">
        <authorList>
            <person name="Magalhaes I.L.F."/>
            <person name="Oliveira U."/>
            <person name="Santos F.R."/>
            <person name="Vidigal T.H.D.A."/>
            <person name="Brescovit A.D."/>
            <person name="Santos A.J."/>
        </authorList>
    </citation>
    <scope>NUCLEOTIDE SEQUENCE</scope>
    <source>
        <tissue evidence="1">Shoot tissue taken approximately 20 cm above the soil surface</tissue>
    </source>
</reference>
<protein>
    <submittedName>
        <fullName evidence="1">Uncharacterized protein</fullName>
    </submittedName>
</protein>
<accession>A0A0A9GGG7</accession>